<reference evidence="5" key="1">
    <citation type="submission" date="2020-10" db="EMBL/GenBank/DDBJ databases">
        <authorList>
            <person name="Gilroy R."/>
        </authorList>
    </citation>
    <scope>NUCLEOTIDE SEQUENCE</scope>
    <source>
        <strain evidence="5">ChiHjej13B12-12457</strain>
    </source>
</reference>
<dbReference type="PANTHER" id="PTHR10434">
    <property type="entry name" value="1-ACYL-SN-GLYCEROL-3-PHOSPHATE ACYLTRANSFERASE"/>
    <property type="match status" value="1"/>
</dbReference>
<dbReference type="InterPro" id="IPR002123">
    <property type="entry name" value="Plipid/glycerol_acylTrfase"/>
</dbReference>
<feature type="domain" description="Phospholipid/glycerol acyltransferase" evidence="4">
    <location>
        <begin position="31"/>
        <end position="142"/>
    </location>
</feature>
<keyword evidence="2" id="KW-0808">Transferase</keyword>
<evidence type="ECO:0000259" key="4">
    <source>
        <dbReference type="SMART" id="SM00563"/>
    </source>
</evidence>
<evidence type="ECO:0000256" key="3">
    <source>
        <dbReference type="ARBA" id="ARBA00023315"/>
    </source>
</evidence>
<evidence type="ECO:0000313" key="6">
    <source>
        <dbReference type="Proteomes" id="UP000886744"/>
    </source>
</evidence>
<evidence type="ECO:0000313" key="5">
    <source>
        <dbReference type="EMBL" id="HIR62690.1"/>
    </source>
</evidence>
<dbReference type="EMBL" id="DVHI01000054">
    <property type="protein sequence ID" value="HIR62690.1"/>
    <property type="molecule type" value="Genomic_DNA"/>
</dbReference>
<sequence>MRIISPKTAKRILSMMGWRGMDEAIPAPKCIILGAPHTSIWDFVISWLYYRSVGGNAKVMIKKGFFKWPLGPILRHLGGIPVDRTTGGGAHLVRQMIEEFEKDEYFQLAIAPEGTRRPVKRWKGGFHLIAKATGVPVFLGYFDWGTKTVGAKEEFHITDDVDADLKRIRQWYKDKGVVGKYPEKFTTGDDLD</sequence>
<proteinExistence type="predicted"/>
<reference evidence="5" key="2">
    <citation type="journal article" date="2021" name="PeerJ">
        <title>Extensive microbial diversity within the chicken gut microbiome revealed by metagenomics and culture.</title>
        <authorList>
            <person name="Gilroy R."/>
            <person name="Ravi A."/>
            <person name="Getino M."/>
            <person name="Pursley I."/>
            <person name="Horton D.L."/>
            <person name="Alikhan N.F."/>
            <person name="Baker D."/>
            <person name="Gharbi K."/>
            <person name="Hall N."/>
            <person name="Watson M."/>
            <person name="Adriaenssens E.M."/>
            <person name="Foster-Nyarko E."/>
            <person name="Jarju S."/>
            <person name="Secka A."/>
            <person name="Antonio M."/>
            <person name="Oren A."/>
            <person name="Chaudhuri R.R."/>
            <person name="La Ragione R."/>
            <person name="Hildebrand F."/>
            <person name="Pallen M.J."/>
        </authorList>
    </citation>
    <scope>NUCLEOTIDE SEQUENCE</scope>
    <source>
        <strain evidence="5">ChiHjej13B12-12457</strain>
    </source>
</reference>
<gene>
    <name evidence="5" type="ORF">IAC94_04105</name>
</gene>
<evidence type="ECO:0000256" key="2">
    <source>
        <dbReference type="ARBA" id="ARBA00022679"/>
    </source>
</evidence>
<keyword evidence="3 5" id="KW-0012">Acyltransferase</keyword>
<dbReference type="PANTHER" id="PTHR10434:SF9">
    <property type="entry name" value="PHOSPHOLIPID_GLYCEROL ACYLTRANSFERASE DOMAIN-CONTAINING PROTEIN"/>
    <property type="match status" value="1"/>
</dbReference>
<evidence type="ECO:0000256" key="1">
    <source>
        <dbReference type="ARBA" id="ARBA00005189"/>
    </source>
</evidence>
<dbReference type="SUPFAM" id="SSF69593">
    <property type="entry name" value="Glycerol-3-phosphate (1)-acyltransferase"/>
    <property type="match status" value="1"/>
</dbReference>
<dbReference type="AlphaFoldDB" id="A0A9D1E0X5"/>
<comment type="caution">
    <text evidence="5">The sequence shown here is derived from an EMBL/GenBank/DDBJ whole genome shotgun (WGS) entry which is preliminary data.</text>
</comment>
<dbReference type="Pfam" id="PF01553">
    <property type="entry name" value="Acyltransferase"/>
    <property type="match status" value="1"/>
</dbReference>
<protein>
    <submittedName>
        <fullName evidence="5">1-acyl-sn-glycerol-3-phosphate acyltransferase</fullName>
    </submittedName>
</protein>
<comment type="pathway">
    <text evidence="1">Lipid metabolism.</text>
</comment>
<dbReference type="Proteomes" id="UP000886744">
    <property type="component" value="Unassembled WGS sequence"/>
</dbReference>
<dbReference type="GO" id="GO:0003841">
    <property type="term" value="F:1-acylglycerol-3-phosphate O-acyltransferase activity"/>
    <property type="evidence" value="ECO:0007669"/>
    <property type="project" value="TreeGrafter"/>
</dbReference>
<dbReference type="SMART" id="SM00563">
    <property type="entry name" value="PlsC"/>
    <property type="match status" value="1"/>
</dbReference>
<dbReference type="GO" id="GO:0006654">
    <property type="term" value="P:phosphatidic acid biosynthetic process"/>
    <property type="evidence" value="ECO:0007669"/>
    <property type="project" value="TreeGrafter"/>
</dbReference>
<accession>A0A9D1E0X5</accession>
<organism evidence="5 6">
    <name type="scientific">Candidatus Coprenecus avistercoris</name>
    <dbReference type="NCBI Taxonomy" id="2840730"/>
    <lineage>
        <taxon>Bacteria</taxon>
        <taxon>Pseudomonadati</taxon>
        <taxon>Bacteroidota</taxon>
        <taxon>Bacteroidia</taxon>
        <taxon>Bacteroidales</taxon>
        <taxon>Rikenellaceae</taxon>
        <taxon>Rikenellaceae incertae sedis</taxon>
        <taxon>Candidatus Coprenecus</taxon>
    </lineage>
</organism>
<name>A0A9D1E0X5_9BACT</name>